<feature type="region of interest" description="Disordered" evidence="5">
    <location>
        <begin position="1"/>
        <end position="26"/>
    </location>
</feature>
<feature type="region of interest" description="Disordered" evidence="5">
    <location>
        <begin position="450"/>
        <end position="472"/>
    </location>
</feature>
<dbReference type="Pfam" id="PF00312">
    <property type="entry name" value="Ribosomal_S15"/>
    <property type="match status" value="1"/>
</dbReference>
<dbReference type="AlphaFoldDB" id="A0A2P6VLM4"/>
<dbReference type="GO" id="GO:1990904">
    <property type="term" value="C:ribonucleoprotein complex"/>
    <property type="evidence" value="ECO:0007669"/>
    <property type="project" value="UniProtKB-KW"/>
</dbReference>
<name>A0A2P6VLM4_9CHLO</name>
<evidence type="ECO:0000313" key="6">
    <source>
        <dbReference type="EMBL" id="PSC74989.1"/>
    </source>
</evidence>
<gene>
    <name evidence="6" type="ORF">C2E20_1742</name>
</gene>
<dbReference type="GO" id="GO:0006412">
    <property type="term" value="P:translation"/>
    <property type="evidence" value="ECO:0007669"/>
    <property type="project" value="InterPro"/>
</dbReference>
<keyword evidence="2" id="KW-0689">Ribosomal protein</keyword>
<dbReference type="InterPro" id="IPR000589">
    <property type="entry name" value="Ribosomal_uS15"/>
</dbReference>
<keyword evidence="7" id="KW-1185">Reference proteome</keyword>
<dbReference type="NCBIfam" id="TIGR00952">
    <property type="entry name" value="S15_bact"/>
    <property type="match status" value="1"/>
</dbReference>
<accession>A0A2P6VLM4</accession>
<evidence type="ECO:0000256" key="4">
    <source>
        <dbReference type="ARBA" id="ARBA00035250"/>
    </source>
</evidence>
<protein>
    <recommendedName>
        <fullName evidence="4">Small ribosomal subunit protein uS15c</fullName>
    </recommendedName>
</protein>
<dbReference type="Proteomes" id="UP000239649">
    <property type="component" value="Unassembled WGS sequence"/>
</dbReference>
<dbReference type="GO" id="GO:0005840">
    <property type="term" value="C:ribosome"/>
    <property type="evidence" value="ECO:0007669"/>
    <property type="project" value="UniProtKB-KW"/>
</dbReference>
<dbReference type="GO" id="GO:0005737">
    <property type="term" value="C:cytoplasm"/>
    <property type="evidence" value="ECO:0007669"/>
    <property type="project" value="UniProtKB-ARBA"/>
</dbReference>
<comment type="similarity">
    <text evidence="1">Belongs to the universal ribosomal protein uS15 family.</text>
</comment>
<feature type="compositionally biased region" description="Basic residues" evidence="5">
    <location>
        <begin position="283"/>
        <end position="302"/>
    </location>
</feature>
<feature type="compositionally biased region" description="Low complexity" evidence="5">
    <location>
        <begin position="48"/>
        <end position="57"/>
    </location>
</feature>
<evidence type="ECO:0000256" key="1">
    <source>
        <dbReference type="ARBA" id="ARBA00008434"/>
    </source>
</evidence>
<dbReference type="Gene3D" id="1.10.287.10">
    <property type="entry name" value="S15/NS1, RNA-binding"/>
    <property type="match status" value="1"/>
</dbReference>
<dbReference type="PANTHER" id="PTHR23321">
    <property type="entry name" value="RIBOSOMAL PROTEIN S15, BACTERIAL AND ORGANELLAR"/>
    <property type="match status" value="1"/>
</dbReference>
<feature type="compositionally biased region" description="Low complexity" evidence="5">
    <location>
        <begin position="9"/>
        <end position="21"/>
    </location>
</feature>
<evidence type="ECO:0000256" key="2">
    <source>
        <dbReference type="ARBA" id="ARBA00022980"/>
    </source>
</evidence>
<dbReference type="CDD" id="cd00353">
    <property type="entry name" value="Ribosomal_S15p_S13e"/>
    <property type="match status" value="1"/>
</dbReference>
<evidence type="ECO:0000256" key="3">
    <source>
        <dbReference type="ARBA" id="ARBA00023274"/>
    </source>
</evidence>
<comment type="caution">
    <text evidence="6">The sequence shown here is derived from an EMBL/GenBank/DDBJ whole genome shotgun (WGS) entry which is preliminary data.</text>
</comment>
<dbReference type="OrthoDB" id="364880at2759"/>
<feature type="region of interest" description="Disordered" evidence="5">
    <location>
        <begin position="48"/>
        <end position="76"/>
    </location>
</feature>
<dbReference type="EMBL" id="LHPF02000003">
    <property type="protein sequence ID" value="PSC74989.1"/>
    <property type="molecule type" value="Genomic_DNA"/>
</dbReference>
<dbReference type="PANTHER" id="PTHR23321:SF26">
    <property type="entry name" value="SMALL RIBOSOMAL SUBUNIT PROTEIN US15M"/>
    <property type="match status" value="1"/>
</dbReference>
<feature type="region of interest" description="Disordered" evidence="5">
    <location>
        <begin position="109"/>
        <end position="151"/>
    </location>
</feature>
<dbReference type="InterPro" id="IPR005290">
    <property type="entry name" value="Ribosomal_uS15_bac-type"/>
</dbReference>
<dbReference type="SUPFAM" id="SSF47060">
    <property type="entry name" value="S15/NS1 RNA-binding domain"/>
    <property type="match status" value="1"/>
</dbReference>
<dbReference type="SMART" id="SM01387">
    <property type="entry name" value="Ribosomal_S15"/>
    <property type="match status" value="1"/>
</dbReference>
<evidence type="ECO:0000256" key="5">
    <source>
        <dbReference type="SAM" id="MobiDB-lite"/>
    </source>
</evidence>
<feature type="region of interest" description="Disordered" evidence="5">
    <location>
        <begin position="249"/>
        <end position="314"/>
    </location>
</feature>
<dbReference type="PROSITE" id="PS00362">
    <property type="entry name" value="RIBOSOMAL_S15"/>
    <property type="match status" value="1"/>
</dbReference>
<dbReference type="STRING" id="554055.A0A2P6VLM4"/>
<dbReference type="HAMAP" id="MF_01343_B">
    <property type="entry name" value="Ribosomal_uS15_B"/>
    <property type="match status" value="1"/>
</dbReference>
<sequence>MLTRRETAKQAASAARAAQEQLGDQSDELEQLKRQILLLGGLEHLQHLQQQQQHPPLTAGGYGGLSFGGPQQQQARLQHPSLALFGLPTGEGQPQQQQARLQHPSLALFGLPTGEGQQERLPQQQPQQQQQVQQQQARQQQAQRPRPPPMLAPYLQEQAALLHSVQQQEQTAGEAAAPPQRVCCNSDCESETIAPGTWRRFMGKHRCNPCHKYFRRLGVERPAGTAPNSDAAKAKASDTYAATRLLQLSGGSRGGDEDEDEEWQPDGGSDGGGEDEDEERQPAKRRRPAGRQRGRQPKRQRKPGVLLAPLMPPRTADGLDAAQVLARRQPGPLGALAAAGALVQLSHVPQKSHAFFTQMLAACLERGKFEMRLFQPDIAAADAGRGRQDWGHLPEKGPVMVHVDPGTNTPVLELPPRYKPVPGRKPLEVHAEPLVHEMLACPGGAAARLPPVRHLNGQPTAKTVKRDGGDRSELPRWSMQRNIWGKDVCLPLVWGVLAYGAAALQPKVSKAPLFITRLGGLKPNPSFPVRGGHRSATAPAVMNSLCSVQARPAFIGGQQLVVRQQTAARPAAAFAVSARYRGHGTDLAKVPEYARHSNDSGSPEVQIARMSARVQQLTTHLEQHKKDFSTRRGLLAILAQRKQMLLYLQRTNRAKYDSILGELNIRPLKNVAGQPS</sequence>
<reference evidence="6 7" key="1">
    <citation type="journal article" date="2018" name="Plant J.">
        <title>Genome sequences of Chlorella sorokiniana UTEX 1602 and Micractinium conductrix SAG 241.80: implications to maltose excretion by a green alga.</title>
        <authorList>
            <person name="Arriola M.B."/>
            <person name="Velmurugan N."/>
            <person name="Zhang Y."/>
            <person name="Plunkett M.H."/>
            <person name="Hondzo H."/>
            <person name="Barney B.M."/>
        </authorList>
    </citation>
    <scope>NUCLEOTIDE SEQUENCE [LARGE SCALE GENOMIC DNA]</scope>
    <source>
        <strain evidence="6 7">SAG 241.80</strain>
    </source>
</reference>
<dbReference type="GO" id="GO:0003735">
    <property type="term" value="F:structural constituent of ribosome"/>
    <property type="evidence" value="ECO:0007669"/>
    <property type="project" value="InterPro"/>
</dbReference>
<keyword evidence="3" id="KW-0687">Ribonucleoprotein</keyword>
<organism evidence="6 7">
    <name type="scientific">Micractinium conductrix</name>
    <dbReference type="NCBI Taxonomy" id="554055"/>
    <lineage>
        <taxon>Eukaryota</taxon>
        <taxon>Viridiplantae</taxon>
        <taxon>Chlorophyta</taxon>
        <taxon>core chlorophytes</taxon>
        <taxon>Trebouxiophyceae</taxon>
        <taxon>Chlorellales</taxon>
        <taxon>Chlorellaceae</taxon>
        <taxon>Chlorella clade</taxon>
        <taxon>Micractinium</taxon>
    </lineage>
</organism>
<evidence type="ECO:0000313" key="7">
    <source>
        <dbReference type="Proteomes" id="UP000239649"/>
    </source>
</evidence>
<dbReference type="InterPro" id="IPR009068">
    <property type="entry name" value="uS15_NS1_RNA-bd_sf"/>
</dbReference>
<proteinExistence type="inferred from homology"/>
<feature type="compositionally biased region" description="Low complexity" evidence="5">
    <location>
        <begin position="119"/>
        <end position="144"/>
    </location>
</feature>